<reference evidence="2 3" key="1">
    <citation type="journal article" date="2010" name="Stand. Genomic Sci.">
        <title>Complete genome sequence of Coraliomargarita akajimensis type strain (04OKA010-24).</title>
        <authorList>
            <person name="Mavromatis K."/>
            <person name="Abt B."/>
            <person name="Brambilla E."/>
            <person name="Lapidus A."/>
            <person name="Copeland A."/>
            <person name="Deshpande S."/>
            <person name="Nolan M."/>
            <person name="Lucas S."/>
            <person name="Tice H."/>
            <person name="Cheng J.F."/>
            <person name="Han C."/>
            <person name="Detter J.C."/>
            <person name="Woyke T."/>
            <person name="Goodwin L."/>
            <person name="Pitluck S."/>
            <person name="Held B."/>
            <person name="Brettin T."/>
            <person name="Tapia R."/>
            <person name="Ivanova N."/>
            <person name="Mikhailova N."/>
            <person name="Pati A."/>
            <person name="Liolios K."/>
            <person name="Chen A."/>
            <person name="Palaniappan K."/>
            <person name="Land M."/>
            <person name="Hauser L."/>
            <person name="Chang Y.J."/>
            <person name="Jeffries C.D."/>
            <person name="Rohde M."/>
            <person name="Goker M."/>
            <person name="Bristow J."/>
            <person name="Eisen J.A."/>
            <person name="Markowitz V."/>
            <person name="Hugenholtz P."/>
            <person name="Klenk H.P."/>
            <person name="Kyrpides N.C."/>
        </authorList>
    </citation>
    <scope>NUCLEOTIDE SEQUENCE [LARGE SCALE GENOMIC DNA]</scope>
    <source>
        <strain evidence="3">DSM 45221 / IAM 15411 / JCM 23193 / KCTC 12865</strain>
    </source>
</reference>
<keyword evidence="1" id="KW-0732">Signal</keyword>
<dbReference type="EMBL" id="CP001998">
    <property type="protein sequence ID" value="ADE54308.1"/>
    <property type="molecule type" value="Genomic_DNA"/>
</dbReference>
<accession>D5EIQ9</accession>
<name>D5EIQ9_CORAD</name>
<dbReference type="eggNOG" id="ENOG50316DU">
    <property type="taxonomic scope" value="Bacteria"/>
</dbReference>
<dbReference type="AlphaFoldDB" id="D5EIQ9"/>
<dbReference type="STRING" id="583355.Caka_1288"/>
<dbReference type="Proteomes" id="UP000000925">
    <property type="component" value="Chromosome"/>
</dbReference>
<proteinExistence type="predicted"/>
<dbReference type="HOGENOM" id="CLU_805891_0_0_0"/>
<protein>
    <submittedName>
        <fullName evidence="2">Uncharacterized protein</fullName>
    </submittedName>
</protein>
<evidence type="ECO:0000313" key="2">
    <source>
        <dbReference type="EMBL" id="ADE54308.1"/>
    </source>
</evidence>
<organism evidence="2 3">
    <name type="scientific">Coraliomargarita akajimensis (strain DSM 45221 / IAM 15411 / JCM 23193 / KCTC 12865 / 04OKA010-24)</name>
    <dbReference type="NCBI Taxonomy" id="583355"/>
    <lineage>
        <taxon>Bacteria</taxon>
        <taxon>Pseudomonadati</taxon>
        <taxon>Verrucomicrobiota</taxon>
        <taxon>Opitutia</taxon>
        <taxon>Puniceicoccales</taxon>
        <taxon>Coraliomargaritaceae</taxon>
        <taxon>Coraliomargarita</taxon>
    </lineage>
</organism>
<dbReference type="KEGG" id="caa:Caka_1288"/>
<evidence type="ECO:0000313" key="3">
    <source>
        <dbReference type="Proteomes" id="UP000000925"/>
    </source>
</evidence>
<evidence type="ECO:0000256" key="1">
    <source>
        <dbReference type="SAM" id="SignalP"/>
    </source>
</evidence>
<feature type="signal peptide" evidence="1">
    <location>
        <begin position="1"/>
        <end position="23"/>
    </location>
</feature>
<sequence>MKRLKKLTGLLLFVTGFSMNTVAASPQPEQLTDENLSDLLSLAREDVRAFKEATISNALRLGPEEAEKFWPIYQAYETELASVAQQRLRVIGKYLELGASNVTDDASWDALADAAIQHKQARLALWQKYHGKLSAAVSPFRAAQFLQTESQLALLIDLSIATELPTITFANDSQTVAVPVHTRQFEMEVIATVEMVDPETREIILRGDQGKLTTIVASEEVERFDEIAAGDHVRAVYFIALAAELRAPTEAEIEAPLVILEDEAKADADETPGAAAGRVIRAVCTIEGLSRPTQSVTVKGPLGNYMDIKVLDTANLSKLTIGQTVIITYTEAMAIELEKLVIEG</sequence>
<keyword evidence="3" id="KW-1185">Reference proteome</keyword>
<dbReference type="OrthoDB" id="1428491at2"/>
<feature type="chain" id="PRO_5003071209" evidence="1">
    <location>
        <begin position="24"/>
        <end position="344"/>
    </location>
</feature>
<gene>
    <name evidence="2" type="ordered locus">Caka_1288</name>
</gene>
<dbReference type="RefSeq" id="WP_013043030.1">
    <property type="nucleotide sequence ID" value="NC_014008.1"/>
</dbReference>